<name>A0A0A9DXQ2_ARUDO</name>
<accession>A0A0A9DXQ2</accession>
<dbReference type="AlphaFoldDB" id="A0A0A9DXQ2"/>
<evidence type="ECO:0000313" key="1">
    <source>
        <dbReference type="EMBL" id="JAD91473.1"/>
    </source>
</evidence>
<proteinExistence type="predicted"/>
<protein>
    <submittedName>
        <fullName evidence="1">Uncharacterized protein</fullName>
    </submittedName>
</protein>
<sequence>MFRAHNMHDHIPSLVNLTVLHGERTLRCPGSCRSLLLWLLHNNCLGSQHHSSHGCCVLQRASCHLGRVNHTSLHQVLILVSHGVVTELPFTLLDFIYNHFTFNPGVMCYQCCRCY</sequence>
<organism evidence="1">
    <name type="scientific">Arundo donax</name>
    <name type="common">Giant reed</name>
    <name type="synonym">Donax arundinaceus</name>
    <dbReference type="NCBI Taxonomy" id="35708"/>
    <lineage>
        <taxon>Eukaryota</taxon>
        <taxon>Viridiplantae</taxon>
        <taxon>Streptophyta</taxon>
        <taxon>Embryophyta</taxon>
        <taxon>Tracheophyta</taxon>
        <taxon>Spermatophyta</taxon>
        <taxon>Magnoliopsida</taxon>
        <taxon>Liliopsida</taxon>
        <taxon>Poales</taxon>
        <taxon>Poaceae</taxon>
        <taxon>PACMAD clade</taxon>
        <taxon>Arundinoideae</taxon>
        <taxon>Arundineae</taxon>
        <taxon>Arundo</taxon>
    </lineage>
</organism>
<dbReference type="AntiFam" id="ANF00222">
    <property type="entry name" value="Shadow ORF (opposite groL1)"/>
</dbReference>
<dbReference type="EMBL" id="GBRH01206422">
    <property type="protein sequence ID" value="JAD91473.1"/>
    <property type="molecule type" value="Transcribed_RNA"/>
</dbReference>
<reference evidence="1" key="2">
    <citation type="journal article" date="2015" name="Data Brief">
        <title>Shoot transcriptome of the giant reed, Arundo donax.</title>
        <authorList>
            <person name="Barrero R.A."/>
            <person name="Guerrero F.D."/>
            <person name="Moolhuijzen P."/>
            <person name="Goolsby J.A."/>
            <person name="Tidwell J."/>
            <person name="Bellgard S.E."/>
            <person name="Bellgard M.I."/>
        </authorList>
    </citation>
    <scope>NUCLEOTIDE SEQUENCE</scope>
    <source>
        <tissue evidence="1">Shoot tissue taken approximately 20 cm above the soil surface</tissue>
    </source>
</reference>
<reference evidence="1" key="1">
    <citation type="submission" date="2014-09" db="EMBL/GenBank/DDBJ databases">
        <authorList>
            <person name="Magalhaes I.L.F."/>
            <person name="Oliveira U."/>
            <person name="Santos F.R."/>
            <person name="Vidigal T.H.D.A."/>
            <person name="Brescovit A.D."/>
            <person name="Santos A.J."/>
        </authorList>
    </citation>
    <scope>NUCLEOTIDE SEQUENCE</scope>
    <source>
        <tissue evidence="1">Shoot tissue taken approximately 20 cm above the soil surface</tissue>
    </source>
</reference>